<keyword evidence="4 7" id="KW-0442">Lipid degradation</keyword>
<feature type="domain" description="Partial AB-hydrolase lipase" evidence="10">
    <location>
        <begin position="52"/>
        <end position="109"/>
    </location>
</feature>
<keyword evidence="2 9" id="KW-0732">Signal</keyword>
<evidence type="ECO:0000256" key="7">
    <source>
        <dbReference type="PIRNR" id="PIRNR000862"/>
    </source>
</evidence>
<feature type="active site" description="Nucleophile" evidence="8">
    <location>
        <position position="186"/>
    </location>
</feature>
<evidence type="ECO:0000259" key="10">
    <source>
        <dbReference type="Pfam" id="PF04083"/>
    </source>
</evidence>
<keyword evidence="3 7" id="KW-0378">Hydrolase</keyword>
<evidence type="ECO:0000256" key="2">
    <source>
        <dbReference type="ARBA" id="ARBA00022729"/>
    </source>
</evidence>
<evidence type="ECO:0000313" key="11">
    <source>
        <dbReference type="RefSeq" id="XP_013166587.1"/>
    </source>
</evidence>
<dbReference type="Pfam" id="PF04083">
    <property type="entry name" value="Abhydro_lipase"/>
    <property type="match status" value="1"/>
</dbReference>
<dbReference type="RefSeq" id="XP_013166587.1">
    <property type="nucleotide sequence ID" value="XM_013311133.1"/>
</dbReference>
<evidence type="ECO:0000256" key="8">
    <source>
        <dbReference type="PIRSR" id="PIRSR000862-1"/>
    </source>
</evidence>
<evidence type="ECO:0000256" key="4">
    <source>
        <dbReference type="ARBA" id="ARBA00022963"/>
    </source>
</evidence>
<evidence type="ECO:0000256" key="9">
    <source>
        <dbReference type="SAM" id="SignalP"/>
    </source>
</evidence>
<dbReference type="InterPro" id="IPR029058">
    <property type="entry name" value="AB_hydrolase_fold"/>
</dbReference>
<evidence type="ECO:0000256" key="1">
    <source>
        <dbReference type="ARBA" id="ARBA00010701"/>
    </source>
</evidence>
<dbReference type="SUPFAM" id="SSF53474">
    <property type="entry name" value="alpha/beta-Hydrolases"/>
    <property type="match status" value="1"/>
</dbReference>
<dbReference type="GeneID" id="106117060"/>
<keyword evidence="5" id="KW-0443">Lipid metabolism</keyword>
<proteinExistence type="inferred from homology"/>
<evidence type="ECO:0000256" key="3">
    <source>
        <dbReference type="ARBA" id="ARBA00022801"/>
    </source>
</evidence>
<dbReference type="PANTHER" id="PTHR11005">
    <property type="entry name" value="LYSOSOMAL ACID LIPASE-RELATED"/>
    <property type="match status" value="1"/>
</dbReference>
<dbReference type="Gene3D" id="3.40.50.1820">
    <property type="entry name" value="alpha/beta hydrolase"/>
    <property type="match status" value="1"/>
</dbReference>
<keyword evidence="6" id="KW-0325">Glycoprotein</keyword>
<organism evidence="11">
    <name type="scientific">Papilio xuthus</name>
    <name type="common">Asian swallowtail butterfly</name>
    <dbReference type="NCBI Taxonomy" id="66420"/>
    <lineage>
        <taxon>Eukaryota</taxon>
        <taxon>Metazoa</taxon>
        <taxon>Ecdysozoa</taxon>
        <taxon>Arthropoda</taxon>
        <taxon>Hexapoda</taxon>
        <taxon>Insecta</taxon>
        <taxon>Pterygota</taxon>
        <taxon>Neoptera</taxon>
        <taxon>Endopterygota</taxon>
        <taxon>Lepidoptera</taxon>
        <taxon>Glossata</taxon>
        <taxon>Ditrysia</taxon>
        <taxon>Papilionoidea</taxon>
        <taxon>Papilionidae</taxon>
        <taxon>Papilioninae</taxon>
        <taxon>Papilio</taxon>
    </lineage>
</organism>
<gene>
    <name evidence="11" type="primary">LOC106117060</name>
</gene>
<comment type="similarity">
    <text evidence="1 7">Belongs to the AB hydrolase superfamily. Lipase family.</text>
</comment>
<dbReference type="InterPro" id="IPR006693">
    <property type="entry name" value="AB_hydrolase_lipase"/>
</dbReference>
<accession>A0AAJ6Z780</accession>
<reference evidence="11" key="1">
    <citation type="submission" date="2025-08" db="UniProtKB">
        <authorList>
            <consortium name="RefSeq"/>
        </authorList>
    </citation>
    <scope>IDENTIFICATION</scope>
</reference>
<dbReference type="PIRSF" id="PIRSF000862">
    <property type="entry name" value="Steryl_ester_lip"/>
    <property type="match status" value="1"/>
</dbReference>
<sequence>MKKILFIMFYLQDLCDSLPLAQKQKVLTYSIPENRSLKKLLGYNEDTYLNFTELTTKYNYTYEEHTVITEDGYILTVYRIPSTCKGISIYLPVVLVHGLYDSSDAWILSGPKDGLAYILADNCYDVWIPNTRGNRYSRKHIFLDPDKDIEYWNFSFDEQGNYDVPAVIDYVLNVTSESKLFYIGHSQGTTDFFIMASLRPEYNSKIYLSVQLAPIAWFKYINSPILKFIAQFSPILKSYFDAFGVGELLARGQLIHIIVEYLCQIAPQEVCGTALGLTTGLVKDSIRSSTLSVAFGHLLVGVSAKTLAHFGQLILSKKFERYNEGKIGNLKRYGTEKTPEYNVTNISSPVLLICSQNDWVSSLKDANELSSRLSNLVEAYIVPNIYWSHNNHLWGKDAQKLVFKKILDYLHRYSNNEN</sequence>
<feature type="active site" description="Charge relay system" evidence="8">
    <location>
        <position position="358"/>
    </location>
</feature>
<protein>
    <recommendedName>
        <fullName evidence="7">Lipase</fullName>
    </recommendedName>
</protein>
<dbReference type="GO" id="GO:0016788">
    <property type="term" value="F:hydrolase activity, acting on ester bonds"/>
    <property type="evidence" value="ECO:0007669"/>
    <property type="project" value="InterPro"/>
</dbReference>
<feature type="signal peptide" evidence="9">
    <location>
        <begin position="1"/>
        <end position="17"/>
    </location>
</feature>
<feature type="chain" id="PRO_5042506355" description="Lipase" evidence="9">
    <location>
        <begin position="18"/>
        <end position="418"/>
    </location>
</feature>
<dbReference type="AlphaFoldDB" id="A0AAJ6Z780"/>
<dbReference type="InterPro" id="IPR025483">
    <property type="entry name" value="Lipase_euk"/>
</dbReference>
<evidence type="ECO:0000256" key="5">
    <source>
        <dbReference type="ARBA" id="ARBA00023098"/>
    </source>
</evidence>
<dbReference type="Proteomes" id="UP000694872">
    <property type="component" value="Unplaced"/>
</dbReference>
<dbReference type="GO" id="GO:0016042">
    <property type="term" value="P:lipid catabolic process"/>
    <property type="evidence" value="ECO:0007669"/>
    <property type="project" value="UniProtKB-KW"/>
</dbReference>
<name>A0AAJ6Z780_PAPXU</name>
<feature type="active site" description="Charge relay system" evidence="8">
    <location>
        <position position="389"/>
    </location>
</feature>
<evidence type="ECO:0000256" key="6">
    <source>
        <dbReference type="ARBA" id="ARBA00023180"/>
    </source>
</evidence>
<dbReference type="FunFam" id="3.40.50.1820:FF:000057">
    <property type="entry name" value="Lipase"/>
    <property type="match status" value="1"/>
</dbReference>
<dbReference type="KEGG" id="pxu:106117060"/>